<dbReference type="InterPro" id="IPR011006">
    <property type="entry name" value="CheY-like_superfamily"/>
</dbReference>
<evidence type="ECO:0000259" key="7">
    <source>
        <dbReference type="PROSITE" id="PS50045"/>
    </source>
</evidence>
<dbReference type="Gene3D" id="1.10.10.60">
    <property type="entry name" value="Homeodomain-like"/>
    <property type="match status" value="1"/>
</dbReference>
<dbReference type="EMBL" id="FSRG01000003">
    <property type="protein sequence ID" value="SIN75333.1"/>
    <property type="molecule type" value="Genomic_DNA"/>
</dbReference>
<sequence>MQEPRILIAEDEIIARENLAHTLTKLGGQITAAENGNEALASLEAQEFDVVLTDLKMPDIDGIELLHHIKSTSPDTEVIVLTGYATVNSAVDAMDKGAFRYIAKPIRLDEVTLYVQQALEKKRLKEEVASLRKNFRKGTDSIIGHSQSITNLKQQIDQIAPVNCTVLIHGETGTGKELVAKALHVGSPKCDNKFVAVNCASFNEELLANELFGHEKSAFTGAGSVKKGLFEVADGGTFFLDEIGEMPLSMQANLLRVLETRKLLRVGGTTEIPVDVRIIAATNRNLQEMVEQGTFRRDLYYRLNILTLEIPPLNQRTDDIPLLASFFANKFATLFDKTITEIDDDVLTILNDYPFPGNVRELENLMQRAVVLCNGKNIRAAHLPPDLQQTFVTRLEVPTTEPIVSLEENERNHLRRVLKYTNNNKSHAAKLLGLNRGSLWRKMKRFGLDE</sequence>
<reference evidence="10" key="1">
    <citation type="submission" date="2016-11" db="EMBL/GenBank/DDBJ databases">
        <authorList>
            <person name="Varghese N."/>
            <person name="Submissions S."/>
        </authorList>
    </citation>
    <scope>NUCLEOTIDE SEQUENCE [LARGE SCALE GENOMIC DNA]</scope>
    <source>
        <strain evidence="10">DSM 17456</strain>
    </source>
</reference>
<dbReference type="GO" id="GO:0005524">
    <property type="term" value="F:ATP binding"/>
    <property type="evidence" value="ECO:0007669"/>
    <property type="project" value="UniProtKB-KW"/>
</dbReference>
<proteinExistence type="predicted"/>
<dbReference type="STRING" id="1121457.SAMN02745161_0547"/>
<keyword evidence="5" id="KW-0804">Transcription</keyword>
<keyword evidence="1" id="KW-0547">Nucleotide-binding</keyword>
<organism evidence="9 10">
    <name type="scientific">Halodesulfovibrio marinisediminis DSM 17456</name>
    <dbReference type="NCBI Taxonomy" id="1121457"/>
    <lineage>
        <taxon>Bacteria</taxon>
        <taxon>Pseudomonadati</taxon>
        <taxon>Thermodesulfobacteriota</taxon>
        <taxon>Desulfovibrionia</taxon>
        <taxon>Desulfovibrionales</taxon>
        <taxon>Desulfovibrionaceae</taxon>
        <taxon>Halodesulfovibrio</taxon>
    </lineage>
</organism>
<evidence type="ECO:0000256" key="5">
    <source>
        <dbReference type="ARBA" id="ARBA00023163"/>
    </source>
</evidence>
<accession>A0A1N6DX93</accession>
<dbReference type="Pfam" id="PF25601">
    <property type="entry name" value="AAA_lid_14"/>
    <property type="match status" value="1"/>
</dbReference>
<feature type="modified residue" description="4-aspartylphosphate" evidence="6">
    <location>
        <position position="54"/>
    </location>
</feature>
<dbReference type="InterPro" id="IPR002197">
    <property type="entry name" value="HTH_Fis"/>
</dbReference>
<dbReference type="SMART" id="SM00448">
    <property type="entry name" value="REC"/>
    <property type="match status" value="1"/>
</dbReference>
<dbReference type="SUPFAM" id="SSF52172">
    <property type="entry name" value="CheY-like"/>
    <property type="match status" value="1"/>
</dbReference>
<dbReference type="Pfam" id="PF00158">
    <property type="entry name" value="Sigma54_activat"/>
    <property type="match status" value="1"/>
</dbReference>
<dbReference type="PROSITE" id="PS00688">
    <property type="entry name" value="SIGMA54_INTERACT_3"/>
    <property type="match status" value="1"/>
</dbReference>
<dbReference type="InterPro" id="IPR001789">
    <property type="entry name" value="Sig_transdc_resp-reg_receiver"/>
</dbReference>
<dbReference type="FunFam" id="3.40.50.300:FF:000006">
    <property type="entry name" value="DNA-binding transcriptional regulator NtrC"/>
    <property type="match status" value="1"/>
</dbReference>
<dbReference type="GO" id="GO:0043565">
    <property type="term" value="F:sequence-specific DNA binding"/>
    <property type="evidence" value="ECO:0007669"/>
    <property type="project" value="InterPro"/>
</dbReference>
<dbReference type="PRINTS" id="PR01590">
    <property type="entry name" value="HTHFIS"/>
</dbReference>
<evidence type="ECO:0000313" key="9">
    <source>
        <dbReference type="EMBL" id="SIN75333.1"/>
    </source>
</evidence>
<evidence type="ECO:0000256" key="1">
    <source>
        <dbReference type="ARBA" id="ARBA00022741"/>
    </source>
</evidence>
<evidence type="ECO:0000256" key="3">
    <source>
        <dbReference type="ARBA" id="ARBA00023015"/>
    </source>
</evidence>
<dbReference type="SUPFAM" id="SSF46689">
    <property type="entry name" value="Homeodomain-like"/>
    <property type="match status" value="1"/>
</dbReference>
<dbReference type="SMART" id="SM00382">
    <property type="entry name" value="AAA"/>
    <property type="match status" value="1"/>
</dbReference>
<dbReference type="GO" id="GO:0006355">
    <property type="term" value="P:regulation of DNA-templated transcription"/>
    <property type="evidence" value="ECO:0007669"/>
    <property type="project" value="InterPro"/>
</dbReference>
<name>A0A1N6DX93_9BACT</name>
<dbReference type="InterPro" id="IPR027417">
    <property type="entry name" value="P-loop_NTPase"/>
</dbReference>
<dbReference type="PANTHER" id="PTHR32071:SF119">
    <property type="entry name" value="SIGMA L-DEPENDENT TRANSCRIPTIONAL REGULATOR YPLP-RELATED"/>
    <property type="match status" value="1"/>
</dbReference>
<evidence type="ECO:0000259" key="8">
    <source>
        <dbReference type="PROSITE" id="PS50110"/>
    </source>
</evidence>
<evidence type="ECO:0000256" key="6">
    <source>
        <dbReference type="PROSITE-ProRule" id="PRU00169"/>
    </source>
</evidence>
<keyword evidence="10" id="KW-1185">Reference proteome</keyword>
<dbReference type="Gene3D" id="3.40.50.300">
    <property type="entry name" value="P-loop containing nucleotide triphosphate hydrolases"/>
    <property type="match status" value="1"/>
</dbReference>
<dbReference type="InterPro" id="IPR003593">
    <property type="entry name" value="AAA+_ATPase"/>
</dbReference>
<evidence type="ECO:0000256" key="4">
    <source>
        <dbReference type="ARBA" id="ARBA00023125"/>
    </source>
</evidence>
<dbReference type="PROSITE" id="PS00676">
    <property type="entry name" value="SIGMA54_INTERACT_2"/>
    <property type="match status" value="1"/>
</dbReference>
<dbReference type="PROSITE" id="PS00675">
    <property type="entry name" value="SIGMA54_INTERACT_1"/>
    <property type="match status" value="1"/>
</dbReference>
<dbReference type="AlphaFoldDB" id="A0A1N6DX93"/>
<dbReference type="PROSITE" id="PS50110">
    <property type="entry name" value="RESPONSE_REGULATORY"/>
    <property type="match status" value="1"/>
</dbReference>
<keyword evidence="4 9" id="KW-0238">DNA-binding</keyword>
<dbReference type="CDD" id="cd00009">
    <property type="entry name" value="AAA"/>
    <property type="match status" value="1"/>
</dbReference>
<dbReference type="Gene3D" id="3.40.50.2300">
    <property type="match status" value="1"/>
</dbReference>
<keyword evidence="2" id="KW-0067">ATP-binding</keyword>
<dbReference type="OrthoDB" id="9763792at2"/>
<keyword evidence="3" id="KW-0805">Transcription regulation</keyword>
<dbReference type="GO" id="GO:0000160">
    <property type="term" value="P:phosphorelay signal transduction system"/>
    <property type="evidence" value="ECO:0007669"/>
    <property type="project" value="InterPro"/>
</dbReference>
<dbReference type="SUPFAM" id="SSF52540">
    <property type="entry name" value="P-loop containing nucleoside triphosphate hydrolases"/>
    <property type="match status" value="1"/>
</dbReference>
<gene>
    <name evidence="9" type="ORF">SAMN02745161_0547</name>
</gene>
<feature type="domain" description="Sigma-54 factor interaction" evidence="7">
    <location>
        <begin position="142"/>
        <end position="371"/>
    </location>
</feature>
<dbReference type="InterPro" id="IPR058031">
    <property type="entry name" value="AAA_lid_NorR"/>
</dbReference>
<dbReference type="Pfam" id="PF00072">
    <property type="entry name" value="Response_reg"/>
    <property type="match status" value="1"/>
</dbReference>
<dbReference type="Gene3D" id="1.10.8.60">
    <property type="match status" value="1"/>
</dbReference>
<dbReference type="Pfam" id="PF02954">
    <property type="entry name" value="HTH_8"/>
    <property type="match status" value="1"/>
</dbReference>
<evidence type="ECO:0000256" key="2">
    <source>
        <dbReference type="ARBA" id="ARBA00022840"/>
    </source>
</evidence>
<protein>
    <submittedName>
        <fullName evidence="9">DNA-binding transcriptional response regulator, NtrC family, contains REC, AAA-type ATPase, and a Fis-type DNA-binding domains</fullName>
    </submittedName>
</protein>
<feature type="domain" description="Response regulatory" evidence="8">
    <location>
        <begin position="5"/>
        <end position="119"/>
    </location>
</feature>
<dbReference type="PROSITE" id="PS50045">
    <property type="entry name" value="SIGMA54_INTERACT_4"/>
    <property type="match status" value="1"/>
</dbReference>
<dbReference type="InterPro" id="IPR002078">
    <property type="entry name" value="Sigma_54_int"/>
</dbReference>
<dbReference type="Proteomes" id="UP000184694">
    <property type="component" value="Unassembled WGS sequence"/>
</dbReference>
<evidence type="ECO:0000313" key="10">
    <source>
        <dbReference type="Proteomes" id="UP000184694"/>
    </source>
</evidence>
<dbReference type="InterPro" id="IPR025944">
    <property type="entry name" value="Sigma_54_int_dom_CS"/>
</dbReference>
<dbReference type="InterPro" id="IPR025662">
    <property type="entry name" value="Sigma_54_int_dom_ATP-bd_1"/>
</dbReference>
<dbReference type="InterPro" id="IPR009057">
    <property type="entry name" value="Homeodomain-like_sf"/>
</dbReference>
<keyword evidence="6" id="KW-0597">Phosphoprotein</keyword>
<dbReference type="RefSeq" id="WP_074215412.1">
    <property type="nucleotide sequence ID" value="NZ_FSRG01000003.1"/>
</dbReference>
<dbReference type="InterPro" id="IPR025943">
    <property type="entry name" value="Sigma_54_int_dom_ATP-bd_2"/>
</dbReference>
<dbReference type="PANTHER" id="PTHR32071">
    <property type="entry name" value="TRANSCRIPTIONAL REGULATORY PROTEIN"/>
    <property type="match status" value="1"/>
</dbReference>